<organism evidence="3 4">
    <name type="scientific">Tritonibacter aquimaris</name>
    <dbReference type="NCBI Taxonomy" id="2663379"/>
    <lineage>
        <taxon>Bacteria</taxon>
        <taxon>Pseudomonadati</taxon>
        <taxon>Pseudomonadota</taxon>
        <taxon>Alphaproteobacteria</taxon>
        <taxon>Rhodobacterales</taxon>
        <taxon>Paracoccaceae</taxon>
        <taxon>Tritonibacter</taxon>
    </lineage>
</organism>
<dbReference type="EMBL" id="WIXK01000007">
    <property type="protein sequence ID" value="MQY43680.1"/>
    <property type="molecule type" value="Genomic_DNA"/>
</dbReference>
<gene>
    <name evidence="3" type="ORF">GG681_13620</name>
</gene>
<dbReference type="InterPro" id="IPR022472">
    <property type="entry name" value="VPLPA-CTERM"/>
</dbReference>
<feature type="transmembrane region" description="Helical" evidence="1">
    <location>
        <begin position="154"/>
        <end position="175"/>
    </location>
</feature>
<comment type="caution">
    <text evidence="3">The sequence shown here is derived from an EMBL/GenBank/DDBJ whole genome shotgun (WGS) entry which is preliminary data.</text>
</comment>
<keyword evidence="1" id="KW-0812">Transmembrane</keyword>
<feature type="chain" id="PRO_5032321642" evidence="2">
    <location>
        <begin position="21"/>
        <end position="182"/>
    </location>
</feature>
<evidence type="ECO:0000256" key="2">
    <source>
        <dbReference type="SAM" id="SignalP"/>
    </source>
</evidence>
<evidence type="ECO:0000256" key="1">
    <source>
        <dbReference type="SAM" id="Phobius"/>
    </source>
</evidence>
<proteinExistence type="predicted"/>
<dbReference type="NCBIfam" id="TIGR03370">
    <property type="entry name" value="VPLPA-CTERM"/>
    <property type="match status" value="1"/>
</dbReference>
<keyword evidence="2" id="KW-0732">Signal</keyword>
<keyword evidence="1" id="KW-0472">Membrane</keyword>
<name>A0A844AMT4_9RHOB</name>
<reference evidence="3 4" key="1">
    <citation type="submission" date="2019-10" db="EMBL/GenBank/DDBJ databases">
        <title>Epibacterium sp. nov., isolated from seawater.</title>
        <authorList>
            <person name="Zhang X."/>
            <person name="Li N."/>
        </authorList>
    </citation>
    <scope>NUCLEOTIDE SEQUENCE [LARGE SCALE GENOMIC DNA]</scope>
    <source>
        <strain evidence="3 4">SM1969</strain>
    </source>
</reference>
<protein>
    <submittedName>
        <fullName evidence="3">VPLPA-CTERM sorting domain-containing protein</fullName>
    </submittedName>
</protein>
<sequence length="182" mass="18362">MIKPILAATLIMAAATAAPAATFVFDAAGGNGSGSQAVDQPSEFALTLLGANGVVANGVAGRTTYTATAASDQSFDIAWSFFTFDRFGPAADPFGYFVGATNTQLSDGSGTGFQNGEFTLTVTAGDVFGFYIDSTDDVNGPGFATVVGTEVPSAAVPLPASGGLLIGSLIGLGLYRRRGRRA</sequence>
<evidence type="ECO:0000313" key="4">
    <source>
        <dbReference type="Proteomes" id="UP000436694"/>
    </source>
</evidence>
<dbReference type="Proteomes" id="UP000436694">
    <property type="component" value="Unassembled WGS sequence"/>
</dbReference>
<keyword evidence="1" id="KW-1133">Transmembrane helix</keyword>
<dbReference type="RefSeq" id="WP_153548575.1">
    <property type="nucleotide sequence ID" value="NZ_WIXK01000007.1"/>
</dbReference>
<dbReference type="AlphaFoldDB" id="A0A844AMT4"/>
<accession>A0A844AMT4</accession>
<feature type="signal peptide" evidence="2">
    <location>
        <begin position="1"/>
        <end position="20"/>
    </location>
</feature>
<evidence type="ECO:0000313" key="3">
    <source>
        <dbReference type="EMBL" id="MQY43680.1"/>
    </source>
</evidence>
<keyword evidence="4" id="KW-1185">Reference proteome</keyword>